<keyword evidence="1" id="KW-1133">Transmembrane helix</keyword>
<name>A0A317JQH7_9BACT</name>
<keyword evidence="1" id="KW-0472">Membrane</keyword>
<sequence length="211" mass="24228">MKQKSAKTTSYQKRKNLNWRKILLIVVGSITGIIALIILGFFLWMQTWKTYEFPDGQGSIKYPPFWVLEPRKLNSDGMGLFGEITDGSNIIGIGLQISLVRYYPAWNRTAQQDAQQRANQVVSYYGGQFVNLGFAIEGEPIYSAQESFSKDIEDQYIEFTHKGYVYEFQFRSNYKGLRDKLEKELLSLMLQSIRFNPTAVATTQKSSDLSN</sequence>
<keyword evidence="1" id="KW-0812">Transmembrane</keyword>
<dbReference type="AlphaFoldDB" id="A0A317JQH7"/>
<proteinExistence type="predicted"/>
<comment type="caution">
    <text evidence="2">The sequence shown here is derived from an EMBL/GenBank/DDBJ whole genome shotgun (WGS) entry which is preliminary data.</text>
</comment>
<evidence type="ECO:0000313" key="2">
    <source>
        <dbReference type="EMBL" id="PWU24135.1"/>
    </source>
</evidence>
<feature type="transmembrane region" description="Helical" evidence="1">
    <location>
        <begin position="21"/>
        <end position="45"/>
    </location>
</feature>
<protein>
    <submittedName>
        <fullName evidence="2">Uncharacterized protein</fullName>
    </submittedName>
</protein>
<reference evidence="2 3" key="1">
    <citation type="submission" date="2018-02" db="EMBL/GenBank/DDBJ databases">
        <title>Genomic Reconstructions from Amazon Rainforest and Pasture Soil Reveal Novel Insights into the Physiology of Candidate Phyla in Tropical Sites.</title>
        <authorList>
            <person name="Kroeger M.E."/>
            <person name="Delmont T."/>
            <person name="Eren A.M."/>
            <person name="Guo J."/>
            <person name="Meyer K.M."/>
            <person name="Khan K."/>
            <person name="Rodrigues J.L.M."/>
            <person name="Bohannan B.J.M."/>
            <person name="Tringe S."/>
            <person name="Borges C.D."/>
            <person name="Tiedje J."/>
            <person name="Tsai S.M."/>
            <person name="Nusslein K."/>
        </authorList>
    </citation>
    <scope>NUCLEOTIDE SEQUENCE [LARGE SCALE GENOMIC DNA]</scope>
    <source>
        <strain evidence="2">Amazon FNV 2010 28 9</strain>
    </source>
</reference>
<accession>A0A317JQH7</accession>
<evidence type="ECO:0000256" key="1">
    <source>
        <dbReference type="SAM" id="Phobius"/>
    </source>
</evidence>
<evidence type="ECO:0000313" key="3">
    <source>
        <dbReference type="Proteomes" id="UP000246104"/>
    </source>
</evidence>
<gene>
    <name evidence="2" type="ORF">C5B42_00540</name>
</gene>
<organism evidence="2 3">
    <name type="scientific">Candidatus Cerribacteria bacterium 'Amazon FNV 2010 28 9'</name>
    <dbReference type="NCBI Taxonomy" id="2081795"/>
    <lineage>
        <taxon>Bacteria</taxon>
        <taxon>Candidatus Cerribacteria</taxon>
    </lineage>
</organism>
<dbReference type="EMBL" id="PSRQ01000010">
    <property type="protein sequence ID" value="PWU24135.1"/>
    <property type="molecule type" value="Genomic_DNA"/>
</dbReference>
<dbReference type="Proteomes" id="UP000246104">
    <property type="component" value="Unassembled WGS sequence"/>
</dbReference>